<gene>
    <name evidence="2" type="ORF">FHU33_2025</name>
</gene>
<keyword evidence="3" id="KW-1185">Reference proteome</keyword>
<dbReference type="AlphaFoldDB" id="A0A543PEY2"/>
<reference evidence="2 3" key="1">
    <citation type="submission" date="2019-06" db="EMBL/GenBank/DDBJ databases">
        <title>Sequencing the genomes of 1000 actinobacteria strains.</title>
        <authorList>
            <person name="Klenk H.-P."/>
        </authorList>
    </citation>
    <scope>NUCLEOTIDE SEQUENCE [LARGE SCALE GENOMIC DNA]</scope>
    <source>
        <strain evidence="2 3">DSM 46837</strain>
    </source>
</reference>
<evidence type="ECO:0000313" key="3">
    <source>
        <dbReference type="Proteomes" id="UP000319865"/>
    </source>
</evidence>
<dbReference type="EMBL" id="VFQE01000001">
    <property type="protein sequence ID" value="TQN42619.1"/>
    <property type="molecule type" value="Genomic_DNA"/>
</dbReference>
<keyword evidence="1" id="KW-1133">Transmembrane helix</keyword>
<keyword evidence="1" id="KW-0472">Membrane</keyword>
<evidence type="ECO:0000256" key="1">
    <source>
        <dbReference type="SAM" id="Phobius"/>
    </source>
</evidence>
<feature type="transmembrane region" description="Helical" evidence="1">
    <location>
        <begin position="79"/>
        <end position="97"/>
    </location>
</feature>
<accession>A0A543PEY2</accession>
<feature type="transmembrane region" description="Helical" evidence="1">
    <location>
        <begin position="6"/>
        <end position="27"/>
    </location>
</feature>
<proteinExistence type="predicted"/>
<evidence type="ECO:0000313" key="2">
    <source>
        <dbReference type="EMBL" id="TQN42619.1"/>
    </source>
</evidence>
<dbReference type="Proteomes" id="UP000319865">
    <property type="component" value="Unassembled WGS sequence"/>
</dbReference>
<protein>
    <submittedName>
        <fullName evidence="2">Uncharacterized protein</fullName>
    </submittedName>
</protein>
<dbReference type="RefSeq" id="WP_246063474.1">
    <property type="nucleotide sequence ID" value="NZ_VFQE01000001.1"/>
</dbReference>
<feature type="transmembrane region" description="Helical" evidence="1">
    <location>
        <begin position="39"/>
        <end position="59"/>
    </location>
</feature>
<comment type="caution">
    <text evidence="2">The sequence shown here is derived from an EMBL/GenBank/DDBJ whole genome shotgun (WGS) entry which is preliminary data.</text>
</comment>
<organism evidence="2 3">
    <name type="scientific">Blastococcus colisei</name>
    <dbReference type="NCBI Taxonomy" id="1564162"/>
    <lineage>
        <taxon>Bacteria</taxon>
        <taxon>Bacillati</taxon>
        <taxon>Actinomycetota</taxon>
        <taxon>Actinomycetes</taxon>
        <taxon>Geodermatophilales</taxon>
        <taxon>Geodermatophilaceae</taxon>
        <taxon>Blastococcus</taxon>
    </lineage>
</organism>
<keyword evidence="1" id="KW-0812">Transmembrane</keyword>
<name>A0A543PEY2_9ACTN</name>
<sequence length="106" mass="10988">MLYGELSTGALIAVSVPGAALVAMGLARRAGQALPTVGPRGLPWLAWLTAAGTWELLMLSDENLPTLSDLLDPVLALPGVRAAAAVGWLLLGAWLITRPGPREDPP</sequence>